<evidence type="ECO:0000313" key="2">
    <source>
        <dbReference type="Proteomes" id="UP000250235"/>
    </source>
</evidence>
<evidence type="ECO:0000313" key="1">
    <source>
        <dbReference type="EMBL" id="KZV26048.1"/>
    </source>
</evidence>
<name>A0A2Z7AXH5_9LAMI</name>
<gene>
    <name evidence="1" type="ORF">F511_13926</name>
</gene>
<dbReference type="EMBL" id="KV011790">
    <property type="protein sequence ID" value="KZV26048.1"/>
    <property type="molecule type" value="Genomic_DNA"/>
</dbReference>
<reference evidence="1 2" key="1">
    <citation type="journal article" date="2015" name="Proc. Natl. Acad. Sci. U.S.A.">
        <title>The resurrection genome of Boea hygrometrica: A blueprint for survival of dehydration.</title>
        <authorList>
            <person name="Xiao L."/>
            <person name="Yang G."/>
            <person name="Zhang L."/>
            <person name="Yang X."/>
            <person name="Zhao S."/>
            <person name="Ji Z."/>
            <person name="Zhou Q."/>
            <person name="Hu M."/>
            <person name="Wang Y."/>
            <person name="Chen M."/>
            <person name="Xu Y."/>
            <person name="Jin H."/>
            <person name="Xiao X."/>
            <person name="Hu G."/>
            <person name="Bao F."/>
            <person name="Hu Y."/>
            <person name="Wan P."/>
            <person name="Li L."/>
            <person name="Deng X."/>
            <person name="Kuang T."/>
            <person name="Xiang C."/>
            <person name="Zhu J.K."/>
            <person name="Oliver M.J."/>
            <person name="He Y."/>
        </authorList>
    </citation>
    <scope>NUCLEOTIDE SEQUENCE [LARGE SCALE GENOMIC DNA]</scope>
    <source>
        <strain evidence="2">cv. XS01</strain>
    </source>
</reference>
<organism evidence="1 2">
    <name type="scientific">Dorcoceras hygrometricum</name>
    <dbReference type="NCBI Taxonomy" id="472368"/>
    <lineage>
        <taxon>Eukaryota</taxon>
        <taxon>Viridiplantae</taxon>
        <taxon>Streptophyta</taxon>
        <taxon>Embryophyta</taxon>
        <taxon>Tracheophyta</taxon>
        <taxon>Spermatophyta</taxon>
        <taxon>Magnoliopsida</taxon>
        <taxon>eudicotyledons</taxon>
        <taxon>Gunneridae</taxon>
        <taxon>Pentapetalae</taxon>
        <taxon>asterids</taxon>
        <taxon>lamiids</taxon>
        <taxon>Lamiales</taxon>
        <taxon>Gesneriaceae</taxon>
        <taxon>Didymocarpoideae</taxon>
        <taxon>Trichosporeae</taxon>
        <taxon>Loxocarpinae</taxon>
        <taxon>Dorcoceras</taxon>
    </lineage>
</organism>
<dbReference type="Proteomes" id="UP000250235">
    <property type="component" value="Unassembled WGS sequence"/>
</dbReference>
<accession>A0A2Z7AXH5</accession>
<protein>
    <submittedName>
        <fullName evidence="1">Formate dehydrogenase</fullName>
    </submittedName>
</protein>
<keyword evidence="2" id="KW-1185">Reference proteome</keyword>
<dbReference type="AlphaFoldDB" id="A0A2Z7AXH5"/>
<proteinExistence type="predicted"/>
<sequence length="73" mass="8289">MHISLVNICYLVCNSPNNDPLSDTAEMGNETQLGEMLGTTYFHSRVRATVYLKMMPNSTDSCIIHKNYKYAKI</sequence>